<dbReference type="EnsemblPlants" id="ONIVA10G05050.1">
    <property type="protein sequence ID" value="ONIVA10G05050.1"/>
    <property type="gene ID" value="ONIVA10G05050"/>
</dbReference>
<dbReference type="AlphaFoldDB" id="A0A0E0IQH9"/>
<name>A0A0E0IQH9_ORYNI</name>
<feature type="region of interest" description="Disordered" evidence="1">
    <location>
        <begin position="216"/>
        <end position="277"/>
    </location>
</feature>
<reference evidence="2" key="2">
    <citation type="submission" date="2018-04" db="EMBL/GenBank/DDBJ databases">
        <title>OnivRS2 (Oryza nivara Reference Sequence Version 2).</title>
        <authorList>
            <person name="Zhang J."/>
            <person name="Kudrna D."/>
            <person name="Lee S."/>
            <person name="Talag J."/>
            <person name="Rajasekar S."/>
            <person name="Welchert J."/>
            <person name="Hsing Y.-I."/>
            <person name="Wing R.A."/>
        </authorList>
    </citation>
    <scope>NUCLEOTIDE SEQUENCE [LARGE SCALE GENOMIC DNA]</scope>
</reference>
<protein>
    <submittedName>
        <fullName evidence="2">Uncharacterized protein</fullName>
    </submittedName>
</protein>
<evidence type="ECO:0000313" key="3">
    <source>
        <dbReference type="Proteomes" id="UP000006591"/>
    </source>
</evidence>
<sequence length="297" mass="31719">MYRRDAEELVETGSWGVVEPEADRQRRGVEAGPQGADEPRGGWLGLATRQRREMARMRSAGGGDLHGAAHWTAAARERRLLQPISPVGRCPPLEDAATAAAACALSLGSRAAHPGSHQLDRKNSQEPQLTATGPSVRPDFREDECERLLTRAAEGDGSGVEPGGDARRRLDVEHDERAVRAEAEVVGRRPLSSSPLVLTPACICVGGGGGAATATWTAGGAGRAEDEEQRTDDEDQDDDDRAEATAARCPGWAAAGRRSGLRGGGLREKRGIEGEEKVKGQERHFFYPAYMSELPNG</sequence>
<organism evidence="2">
    <name type="scientific">Oryza nivara</name>
    <name type="common">Indian wild rice</name>
    <name type="synonym">Oryza sativa f. spontanea</name>
    <dbReference type="NCBI Taxonomy" id="4536"/>
    <lineage>
        <taxon>Eukaryota</taxon>
        <taxon>Viridiplantae</taxon>
        <taxon>Streptophyta</taxon>
        <taxon>Embryophyta</taxon>
        <taxon>Tracheophyta</taxon>
        <taxon>Spermatophyta</taxon>
        <taxon>Magnoliopsida</taxon>
        <taxon>Liliopsida</taxon>
        <taxon>Poales</taxon>
        <taxon>Poaceae</taxon>
        <taxon>BOP clade</taxon>
        <taxon>Oryzoideae</taxon>
        <taxon>Oryzeae</taxon>
        <taxon>Oryzinae</taxon>
        <taxon>Oryza</taxon>
    </lineage>
</organism>
<feature type="region of interest" description="Disordered" evidence="1">
    <location>
        <begin position="1"/>
        <end position="45"/>
    </location>
</feature>
<accession>A0A0E0IQH9</accession>
<feature type="compositionally biased region" description="Basic and acidic residues" evidence="1">
    <location>
        <begin position="265"/>
        <end position="277"/>
    </location>
</feature>
<dbReference type="HOGENOM" id="CLU_081701_0_0_1"/>
<evidence type="ECO:0000313" key="2">
    <source>
        <dbReference type="EnsemblPlants" id="ONIVA10G05050.1"/>
    </source>
</evidence>
<feature type="compositionally biased region" description="Acidic residues" evidence="1">
    <location>
        <begin position="225"/>
        <end position="241"/>
    </location>
</feature>
<evidence type="ECO:0000256" key="1">
    <source>
        <dbReference type="SAM" id="MobiDB-lite"/>
    </source>
</evidence>
<feature type="compositionally biased region" description="Basic and acidic residues" evidence="1">
    <location>
        <begin position="164"/>
        <end position="173"/>
    </location>
</feature>
<proteinExistence type="predicted"/>
<keyword evidence="3" id="KW-1185">Reference proteome</keyword>
<feature type="region of interest" description="Disordered" evidence="1">
    <location>
        <begin position="111"/>
        <end position="173"/>
    </location>
</feature>
<dbReference type="OMA" id="LTPACIC"/>
<feature type="compositionally biased region" description="Basic and acidic residues" evidence="1">
    <location>
        <begin position="138"/>
        <end position="149"/>
    </location>
</feature>
<reference evidence="2" key="1">
    <citation type="submission" date="2015-04" db="UniProtKB">
        <authorList>
            <consortium name="EnsemblPlants"/>
        </authorList>
    </citation>
    <scope>IDENTIFICATION</scope>
    <source>
        <strain evidence="2">SL10</strain>
    </source>
</reference>
<dbReference type="Gramene" id="ONIVA10G05050.1">
    <property type="protein sequence ID" value="ONIVA10G05050.1"/>
    <property type="gene ID" value="ONIVA10G05050"/>
</dbReference>
<dbReference type="Proteomes" id="UP000006591">
    <property type="component" value="Chromosome 10"/>
</dbReference>